<sequence>MSRSDVFHFALAPPGEQPGMNPQLFGKYQLLKKLATGGMAEVWLARQKGIEGFAKNVVVKRILPHLAEDQEFVGMFGNEARIAARFNHPNIAQVYEFGEANGTYFIAMEFIHGEDLGRVMRKAYNAGGWIARPLAIRIVASACEGLYYAHTRTDDNGKPLKVVHRDISPQNILISFDGSVKLVDFGIAKAADQATATKSGAIKGKFAYMAPEQAAGKPLDHRADIFAIGLVLYELLTGTRPLKRESELGTLQAAMECNILPPSQVADVPPELDEVVMRALAKAADDRYRDARQMQLALEEFLVGQRWVAGSVQISELMETLFADRLDEEKRSGNPEPRSEESMSAMPAVPELPPEEPPPPPRSSSRMEPRAGTQTNAAEMNWEAPPGEMQQSRRTGTRAGAVNKRTESATLPMGDVPEVQEWEAPPATEVPRRRTSNEAPRRTNVGSTSVARMPSRQDMTRAGPEAAVPRRSTESSAVRRSGVRPAEPEADEDVPQPRPSRASVAVNPRARQYEDEDEDPERTMLPPPPEPEPVRAPEPVRRRTGMAPSAQQQPEPAPKPRRTSSRVEMPEAPVAPRRRSALHPVEDEEGSRSAGRGRSLPSLKNLLGVFVALSLVGLAVIFRGPILDMLGSSAMDGQGIYLNVESNQRVQVSVRHGIRCRSSEPITVLGFTPLSRMGGAHVQDTLILENKEQGIYEEIEVPFGEPQETKSIERTFQMGYFRPKLTPRSVSGIEIYRDGQKLGLYQPGLKLELVEGTHHLMLQGTSLKEPVQLDVDVKARDITDKTVDLTPYLR</sequence>
<feature type="domain" description="Protein kinase" evidence="6">
    <location>
        <begin position="28"/>
        <end position="302"/>
    </location>
</feature>
<dbReference type="InterPro" id="IPR011009">
    <property type="entry name" value="Kinase-like_dom_sf"/>
</dbReference>
<keyword evidence="1" id="KW-0808">Transferase</keyword>
<dbReference type="KEGG" id="age:AA314_07196"/>
<dbReference type="Proteomes" id="UP000035579">
    <property type="component" value="Chromosome"/>
</dbReference>
<dbReference type="Proteomes" id="UP000256345">
    <property type="component" value="Unassembled WGS sequence"/>
</dbReference>
<dbReference type="EMBL" id="QUMU01000002">
    <property type="protein sequence ID" value="REG36251.1"/>
    <property type="molecule type" value="Genomic_DNA"/>
</dbReference>
<dbReference type="InterPro" id="IPR000719">
    <property type="entry name" value="Prot_kinase_dom"/>
</dbReference>
<dbReference type="SUPFAM" id="SSF56112">
    <property type="entry name" value="Protein kinase-like (PK-like)"/>
    <property type="match status" value="1"/>
</dbReference>
<evidence type="ECO:0000256" key="2">
    <source>
        <dbReference type="ARBA" id="ARBA00022741"/>
    </source>
</evidence>
<feature type="compositionally biased region" description="Pro residues" evidence="5">
    <location>
        <begin position="350"/>
        <end position="362"/>
    </location>
</feature>
<dbReference type="InterPro" id="IPR008266">
    <property type="entry name" value="Tyr_kinase_AS"/>
</dbReference>
<keyword evidence="7" id="KW-0723">Serine/threonine-protein kinase</keyword>
<evidence type="ECO:0000313" key="10">
    <source>
        <dbReference type="Proteomes" id="UP000256345"/>
    </source>
</evidence>
<dbReference type="GO" id="GO:0005524">
    <property type="term" value="F:ATP binding"/>
    <property type="evidence" value="ECO:0007669"/>
    <property type="project" value="UniProtKB-KW"/>
</dbReference>
<dbReference type="CDD" id="cd14014">
    <property type="entry name" value="STKc_PknB_like"/>
    <property type="match status" value="1"/>
</dbReference>
<evidence type="ECO:0000256" key="3">
    <source>
        <dbReference type="ARBA" id="ARBA00022777"/>
    </source>
</evidence>
<dbReference type="Pfam" id="PF00069">
    <property type="entry name" value="Pkinase"/>
    <property type="match status" value="1"/>
</dbReference>
<evidence type="ECO:0000256" key="5">
    <source>
        <dbReference type="SAM" id="MobiDB-lite"/>
    </source>
</evidence>
<keyword evidence="4" id="KW-0067">ATP-binding</keyword>
<name>A0AAC8QE62_9BACT</name>
<dbReference type="GO" id="GO:0004674">
    <property type="term" value="F:protein serine/threonine kinase activity"/>
    <property type="evidence" value="ECO:0007669"/>
    <property type="project" value="UniProtKB-KW"/>
</dbReference>
<dbReference type="Gene3D" id="1.10.510.10">
    <property type="entry name" value="Transferase(Phosphotransferase) domain 1"/>
    <property type="match status" value="1"/>
</dbReference>
<evidence type="ECO:0000256" key="4">
    <source>
        <dbReference type="ARBA" id="ARBA00022840"/>
    </source>
</evidence>
<feature type="region of interest" description="Disordered" evidence="5">
    <location>
        <begin position="325"/>
        <end position="599"/>
    </location>
</feature>
<feature type="compositionally biased region" description="Basic and acidic residues" evidence="5">
    <location>
        <begin position="325"/>
        <end position="341"/>
    </location>
</feature>
<keyword evidence="10" id="KW-1185">Reference proteome</keyword>
<dbReference type="AlphaFoldDB" id="A0AAC8QE62"/>
<keyword evidence="2" id="KW-0547">Nucleotide-binding</keyword>
<evidence type="ECO:0000256" key="1">
    <source>
        <dbReference type="ARBA" id="ARBA00022679"/>
    </source>
</evidence>
<feature type="compositionally biased region" description="Basic and acidic residues" evidence="5">
    <location>
        <begin position="532"/>
        <end position="541"/>
    </location>
</feature>
<dbReference type="PANTHER" id="PTHR43289">
    <property type="entry name" value="MITOGEN-ACTIVATED PROTEIN KINASE KINASE KINASE 20-RELATED"/>
    <property type="match status" value="1"/>
</dbReference>
<keyword evidence="3 7" id="KW-0418">Kinase</keyword>
<dbReference type="PANTHER" id="PTHR43289:SF6">
    <property type="entry name" value="SERINE_THREONINE-PROTEIN KINASE NEKL-3"/>
    <property type="match status" value="1"/>
</dbReference>
<dbReference type="Gene3D" id="3.30.200.20">
    <property type="entry name" value="Phosphorylase Kinase, domain 1"/>
    <property type="match status" value="1"/>
</dbReference>
<gene>
    <name evidence="7" type="ORF">AA314_07196</name>
    <name evidence="8" type="ORF">ATI61_102628</name>
</gene>
<proteinExistence type="predicted"/>
<evidence type="ECO:0000313" key="9">
    <source>
        <dbReference type="Proteomes" id="UP000035579"/>
    </source>
</evidence>
<accession>A0AAC8QE62</accession>
<evidence type="ECO:0000313" key="7">
    <source>
        <dbReference type="EMBL" id="AKJ05570.1"/>
    </source>
</evidence>
<evidence type="ECO:0000259" key="6">
    <source>
        <dbReference type="PROSITE" id="PS50011"/>
    </source>
</evidence>
<reference evidence="8 10" key="2">
    <citation type="submission" date="2018-08" db="EMBL/GenBank/DDBJ databases">
        <title>Genomic Encyclopedia of Archaeal and Bacterial Type Strains, Phase II (KMG-II): from individual species to whole genera.</title>
        <authorList>
            <person name="Goeker M."/>
        </authorList>
    </citation>
    <scope>NUCLEOTIDE SEQUENCE [LARGE SCALE GENOMIC DNA]</scope>
    <source>
        <strain evidence="8 10">DSM 2261</strain>
    </source>
</reference>
<feature type="compositionally biased region" description="Basic and acidic residues" evidence="5">
    <location>
        <begin position="430"/>
        <end position="441"/>
    </location>
</feature>
<protein>
    <submittedName>
        <fullName evidence="7 8">Serine/threonine protein kinase</fullName>
    </submittedName>
</protein>
<dbReference type="PROSITE" id="PS00109">
    <property type="entry name" value="PROTEIN_KINASE_TYR"/>
    <property type="match status" value="1"/>
</dbReference>
<dbReference type="EMBL" id="CP011509">
    <property type="protein sequence ID" value="AKJ05570.1"/>
    <property type="molecule type" value="Genomic_DNA"/>
</dbReference>
<dbReference type="PROSITE" id="PS50011">
    <property type="entry name" value="PROTEIN_KINASE_DOM"/>
    <property type="match status" value="1"/>
</dbReference>
<organism evidence="7 9">
    <name type="scientific">Archangium gephyra</name>
    <dbReference type="NCBI Taxonomy" id="48"/>
    <lineage>
        <taxon>Bacteria</taxon>
        <taxon>Pseudomonadati</taxon>
        <taxon>Myxococcota</taxon>
        <taxon>Myxococcia</taxon>
        <taxon>Myxococcales</taxon>
        <taxon>Cystobacterineae</taxon>
        <taxon>Archangiaceae</taxon>
        <taxon>Archangium</taxon>
    </lineage>
</organism>
<evidence type="ECO:0000313" key="8">
    <source>
        <dbReference type="EMBL" id="REG36251.1"/>
    </source>
</evidence>
<reference evidence="7 9" key="1">
    <citation type="submission" date="2015-05" db="EMBL/GenBank/DDBJ databases">
        <title>Genome assembly of Archangium gephyra DSM 2261.</title>
        <authorList>
            <person name="Sharma G."/>
            <person name="Subramanian S."/>
        </authorList>
    </citation>
    <scope>NUCLEOTIDE SEQUENCE [LARGE SCALE GENOMIC DNA]</scope>
    <source>
        <strain evidence="7 9">DSM 2261</strain>
    </source>
</reference>